<dbReference type="CDD" id="cd10211">
    <property type="entry name" value="ASKHA_NBD_Arp5"/>
    <property type="match status" value="1"/>
</dbReference>
<dbReference type="Proteomes" id="UP000001064">
    <property type="component" value="Unassembled WGS sequence"/>
</dbReference>
<dbReference type="OrthoDB" id="7340501at2759"/>
<dbReference type="PANTHER" id="PTHR11937">
    <property type="entry name" value="ACTIN"/>
    <property type="match status" value="1"/>
</dbReference>
<feature type="region of interest" description="Disordered" evidence="3">
    <location>
        <begin position="362"/>
        <end position="430"/>
    </location>
</feature>
<dbReference type="EMBL" id="GL871134">
    <property type="protein sequence ID" value="EGC33609.1"/>
    <property type="molecule type" value="Genomic_DNA"/>
</dbReference>
<dbReference type="GO" id="GO:0006355">
    <property type="term" value="P:regulation of DNA-templated transcription"/>
    <property type="evidence" value="ECO:0000318"/>
    <property type="project" value="GO_Central"/>
</dbReference>
<dbReference type="eggNOG" id="KOG0681">
    <property type="taxonomic scope" value="Eukaryota"/>
</dbReference>
<dbReference type="Gene3D" id="3.90.640.10">
    <property type="entry name" value="Actin, Chain A, domain 4"/>
    <property type="match status" value="2"/>
</dbReference>
<evidence type="ECO:0000256" key="1">
    <source>
        <dbReference type="RuleBase" id="RU000487"/>
    </source>
</evidence>
<evidence type="ECO:0000256" key="2">
    <source>
        <dbReference type="SAM" id="Coils"/>
    </source>
</evidence>
<dbReference type="GO" id="GO:0016192">
    <property type="term" value="P:vesicle-mediated transport"/>
    <property type="evidence" value="ECO:0007669"/>
    <property type="project" value="UniProtKB-ARBA"/>
</dbReference>
<feature type="coiled-coil region" evidence="2">
    <location>
        <begin position="274"/>
        <end position="308"/>
    </location>
</feature>
<dbReference type="GeneID" id="10503281"/>
<dbReference type="InterPro" id="IPR043129">
    <property type="entry name" value="ATPase_NBD"/>
</dbReference>
<organism evidence="4 5">
    <name type="scientific">Dictyostelium purpureum</name>
    <name type="common">Slime mold</name>
    <dbReference type="NCBI Taxonomy" id="5786"/>
    <lineage>
        <taxon>Eukaryota</taxon>
        <taxon>Amoebozoa</taxon>
        <taxon>Evosea</taxon>
        <taxon>Eumycetozoa</taxon>
        <taxon>Dictyostelia</taxon>
        <taxon>Dictyosteliales</taxon>
        <taxon>Dictyosteliaceae</taxon>
        <taxon>Dictyostelium</taxon>
    </lineage>
</organism>
<reference evidence="5" key="1">
    <citation type="journal article" date="2011" name="Genome Biol.">
        <title>Comparative genomics of the social amoebae Dictyostelium discoideum and Dictyostelium purpureum.</title>
        <authorList>
            <consortium name="US DOE Joint Genome Institute (JGI-PGF)"/>
            <person name="Sucgang R."/>
            <person name="Kuo A."/>
            <person name="Tian X."/>
            <person name="Salerno W."/>
            <person name="Parikh A."/>
            <person name="Feasley C.L."/>
            <person name="Dalin E."/>
            <person name="Tu H."/>
            <person name="Huang E."/>
            <person name="Barry K."/>
            <person name="Lindquist E."/>
            <person name="Shapiro H."/>
            <person name="Bruce D."/>
            <person name="Schmutz J."/>
            <person name="Salamov A."/>
            <person name="Fey P."/>
            <person name="Gaudet P."/>
            <person name="Anjard C."/>
            <person name="Babu M.M."/>
            <person name="Basu S."/>
            <person name="Bushmanova Y."/>
            <person name="van der Wel H."/>
            <person name="Katoh-Kurasawa M."/>
            <person name="Dinh C."/>
            <person name="Coutinho P.M."/>
            <person name="Saito T."/>
            <person name="Elias M."/>
            <person name="Schaap P."/>
            <person name="Kay R.R."/>
            <person name="Henrissat B."/>
            <person name="Eichinger L."/>
            <person name="Rivero F."/>
            <person name="Putnam N.H."/>
            <person name="West C.M."/>
            <person name="Loomis W.F."/>
            <person name="Chisholm R.L."/>
            <person name="Shaulsky G."/>
            <person name="Strassmann J.E."/>
            <person name="Queller D.C."/>
            <person name="Kuspa A."/>
            <person name="Grigoriev I.V."/>
        </authorList>
    </citation>
    <scope>NUCLEOTIDE SEQUENCE [LARGE SCALE GENOMIC DNA]</scope>
    <source>
        <strain evidence="5">QSDP1</strain>
    </source>
</reference>
<dbReference type="SUPFAM" id="SSF53067">
    <property type="entry name" value="Actin-like ATPase domain"/>
    <property type="match status" value="2"/>
</dbReference>
<dbReference type="Pfam" id="PF00022">
    <property type="entry name" value="Actin"/>
    <property type="match status" value="2"/>
</dbReference>
<keyword evidence="5" id="KW-1185">Reference proteome</keyword>
<accession>F0ZR20</accession>
<dbReference type="Gene3D" id="3.30.420.40">
    <property type="match status" value="4"/>
</dbReference>
<dbReference type="GO" id="GO:0005737">
    <property type="term" value="C:cytoplasm"/>
    <property type="evidence" value="ECO:0000318"/>
    <property type="project" value="GO_Central"/>
</dbReference>
<dbReference type="AlphaFoldDB" id="F0ZR20"/>
<dbReference type="SMART" id="SM00268">
    <property type="entry name" value="ACTIN"/>
    <property type="match status" value="1"/>
</dbReference>
<dbReference type="FunFam" id="3.30.420.40:FF:000237">
    <property type="entry name" value="Actin-related protein 5"/>
    <property type="match status" value="1"/>
</dbReference>
<gene>
    <name evidence="4" type="ORF">DICPUDRAFT_154327</name>
</gene>
<dbReference type="KEGG" id="dpp:DICPUDRAFT_154327"/>
<dbReference type="FunFam" id="3.30.420.40:FF:000058">
    <property type="entry name" value="Putative actin-related protein 5"/>
    <property type="match status" value="1"/>
</dbReference>
<evidence type="ECO:0000313" key="4">
    <source>
        <dbReference type="EMBL" id="EGC33609.1"/>
    </source>
</evidence>
<sequence length="680" mass="79361">MGIVEYKEIQSPIEDQVCKEYRTKYANSPLIIDNGSYQCRAGFSIDDNPKLIFRSLVGKVKSTSNPIVGNSIKESDISRLNIKSPFDLDVLVHPPSQESILDHLFHKLGIESAIENPILMTEAASNPSFCRKYMSELLFECYNIKSVVYGIDSLFSFYGQKHQLKDGGKNALIIDSSFNTTHIYNVQDYKVSHQHTKRINIGGGLSTDYLRKVIHVKYPKHKSYFTQNYTNKIKEEHCYFTKESFIEELKEFENDKLGREKSDIIQLPYQAIDFEKLEEDKQRKLQNRKELGAKLKEMADKKRMEKRQAQEDRLQVLESILNLKLNNNIDEYNVSLKAELMGEKDLINEIEDLKEKLFGKKKEEHAEGEDEFPLLSRPDSELTQDQLKEKKKQRLLKSMKDGRLANKRKRDEEKEKEKEKEEERDRQEEEMFIKDPEQYVRDLHIRRSRIFDKKEQKQKQKTKVVVQRNSRLRSILSTTNRDDKFLGDEEVDQEEIEDTKELAVLEKLLNKFDPGWSTSTNSDDLLFGGDYPTAEDHQVILGVERIKTPEILFQPKAIVGLDQMGLMEAITSTILSQLSPESRKLVTENIFLTGGNANTKNFRDRVHYEITQLREPHSPLNVFKSNNSQLDAWFGARKWVNDNIDQWNQFSISKEEYQEKGYDYIKDHFASNPTSSYQIN</sequence>
<name>F0ZR20_DICPU</name>
<dbReference type="OMA" id="YPFTEHV"/>
<dbReference type="STRING" id="5786.F0ZR20"/>
<protein>
    <recommendedName>
        <fullName evidence="6">Actin-related protein 5</fullName>
    </recommendedName>
</protein>
<feature type="compositionally biased region" description="Basic and acidic residues" evidence="3">
    <location>
        <begin position="398"/>
        <end position="430"/>
    </location>
</feature>
<evidence type="ECO:0000256" key="3">
    <source>
        <dbReference type="SAM" id="MobiDB-lite"/>
    </source>
</evidence>
<dbReference type="InParanoid" id="F0ZR20"/>
<dbReference type="VEuPathDB" id="AmoebaDB:DICPUDRAFT_154327"/>
<evidence type="ECO:0008006" key="6">
    <source>
        <dbReference type="Google" id="ProtNLM"/>
    </source>
</evidence>
<proteinExistence type="inferred from homology"/>
<dbReference type="RefSeq" id="XP_003289877.1">
    <property type="nucleotide sequence ID" value="XM_003289829.1"/>
</dbReference>
<dbReference type="FunCoup" id="F0ZR20">
    <property type="interactions" value="311"/>
</dbReference>
<keyword evidence="2" id="KW-0175">Coiled coil</keyword>
<dbReference type="InterPro" id="IPR004000">
    <property type="entry name" value="Actin"/>
</dbReference>
<dbReference type="GO" id="GO:0005856">
    <property type="term" value="C:cytoskeleton"/>
    <property type="evidence" value="ECO:0007669"/>
    <property type="project" value="UniProtKB-ARBA"/>
</dbReference>
<comment type="similarity">
    <text evidence="1">Belongs to the actin family.</text>
</comment>
<evidence type="ECO:0000313" key="5">
    <source>
        <dbReference type="Proteomes" id="UP000001064"/>
    </source>
</evidence>
<dbReference type="FunFam" id="3.30.420.40:FF:000647">
    <property type="entry name" value="Actin-related protein 5"/>
    <property type="match status" value="1"/>
</dbReference>
<dbReference type="GO" id="GO:0031011">
    <property type="term" value="C:Ino80 complex"/>
    <property type="evidence" value="ECO:0000318"/>
    <property type="project" value="GO_Central"/>
</dbReference>